<dbReference type="EMBL" id="JARXVQ010000001">
    <property type="protein sequence ID" value="MDH6180772.1"/>
    <property type="molecule type" value="Genomic_DNA"/>
</dbReference>
<name>A0ABT6KL80_9MICO</name>
<evidence type="ECO:0000313" key="3">
    <source>
        <dbReference type="Proteomes" id="UP001160142"/>
    </source>
</evidence>
<protein>
    <submittedName>
        <fullName evidence="2">Uncharacterized protein</fullName>
    </submittedName>
</protein>
<keyword evidence="3" id="KW-1185">Reference proteome</keyword>
<dbReference type="InterPro" id="IPR010985">
    <property type="entry name" value="Ribbon_hlx_hlx"/>
</dbReference>
<evidence type="ECO:0000313" key="2">
    <source>
        <dbReference type="EMBL" id="MDH6180772.1"/>
    </source>
</evidence>
<dbReference type="SUPFAM" id="SSF47598">
    <property type="entry name" value="Ribbon-helix-helix"/>
    <property type="match status" value="1"/>
</dbReference>
<organism evidence="2 3">
    <name type="scientific">Antiquaquibacter oligotrophicus</name>
    <dbReference type="NCBI Taxonomy" id="2880260"/>
    <lineage>
        <taxon>Bacteria</taxon>
        <taxon>Bacillati</taxon>
        <taxon>Actinomycetota</taxon>
        <taxon>Actinomycetes</taxon>
        <taxon>Micrococcales</taxon>
        <taxon>Microbacteriaceae</taxon>
        <taxon>Antiquaquibacter</taxon>
    </lineage>
</organism>
<comment type="caution">
    <text evidence="2">The sequence shown here is derived from an EMBL/GenBank/DDBJ whole genome shotgun (WGS) entry which is preliminary data.</text>
</comment>
<dbReference type="Proteomes" id="UP001160142">
    <property type="component" value="Unassembled WGS sequence"/>
</dbReference>
<feature type="compositionally biased region" description="Basic residues" evidence="1">
    <location>
        <begin position="81"/>
        <end position="90"/>
    </location>
</feature>
<evidence type="ECO:0000256" key="1">
    <source>
        <dbReference type="SAM" id="MobiDB-lite"/>
    </source>
</evidence>
<proteinExistence type="predicted"/>
<gene>
    <name evidence="2" type="ORF">M2152_000954</name>
</gene>
<feature type="region of interest" description="Disordered" evidence="1">
    <location>
        <begin position="45"/>
        <end position="95"/>
    </location>
</feature>
<sequence length="122" mass="13442">MTDTTPVAGYPAASSPIRTLAVRITDDLRAQLDVIAQLNDRSVTEEIRTPERSTGGPLPAELGARFRARRRPSGATTVRQRSPRPGRTSRRSLPWRCCSSSQGEVALSIMRHSSSCVAQRRR</sequence>
<dbReference type="RefSeq" id="WP_322133111.1">
    <property type="nucleotide sequence ID" value="NZ_CP085036.1"/>
</dbReference>
<reference evidence="2 3" key="1">
    <citation type="submission" date="2023-04" db="EMBL/GenBank/DDBJ databases">
        <title>Genome Encyclopedia of Bacteria and Archaea VI: Functional Genomics of Type Strains.</title>
        <authorList>
            <person name="Whitman W."/>
        </authorList>
    </citation>
    <scope>NUCLEOTIDE SEQUENCE [LARGE SCALE GENOMIC DNA]</scope>
    <source>
        <strain evidence="2 3">SG_E_30_P1</strain>
    </source>
</reference>
<accession>A0ABT6KL80</accession>